<protein>
    <submittedName>
        <fullName evidence="2">4-methyl-5(B-hydroxyethyl)-thiazole monophosphate biosynthesis</fullName>
    </submittedName>
</protein>
<dbReference type="AlphaFoldDB" id="A0A7W8CZ48"/>
<accession>A0A7W8CZ48</accession>
<gene>
    <name evidence="2" type="ORF">HNQ47_000992</name>
</gene>
<dbReference type="Proteomes" id="UP000539953">
    <property type="component" value="Unassembled WGS sequence"/>
</dbReference>
<dbReference type="InterPro" id="IPR002818">
    <property type="entry name" value="DJ-1/PfpI"/>
</dbReference>
<dbReference type="InterPro" id="IPR050325">
    <property type="entry name" value="Prot/Nucl_acid_deglycase"/>
</dbReference>
<dbReference type="CDD" id="cd03135">
    <property type="entry name" value="GATase1_DJ-1"/>
    <property type="match status" value="1"/>
</dbReference>
<dbReference type="Gene3D" id="3.40.50.880">
    <property type="match status" value="1"/>
</dbReference>
<dbReference type="SUPFAM" id="SSF52317">
    <property type="entry name" value="Class I glutamine amidotransferase-like"/>
    <property type="match status" value="1"/>
</dbReference>
<dbReference type="Pfam" id="PF01965">
    <property type="entry name" value="DJ-1_PfpI"/>
    <property type="match status" value="1"/>
</dbReference>
<evidence type="ECO:0000259" key="1">
    <source>
        <dbReference type="Pfam" id="PF01965"/>
    </source>
</evidence>
<evidence type="ECO:0000313" key="2">
    <source>
        <dbReference type="EMBL" id="MBB5182972.1"/>
    </source>
</evidence>
<keyword evidence="3" id="KW-1185">Reference proteome</keyword>
<reference evidence="2 3" key="1">
    <citation type="submission" date="2020-08" db="EMBL/GenBank/DDBJ databases">
        <title>Genomic Encyclopedia of Type Strains, Phase IV (KMG-IV): sequencing the most valuable type-strain genomes for metagenomic binning, comparative biology and taxonomic classification.</title>
        <authorList>
            <person name="Goeker M."/>
        </authorList>
    </citation>
    <scope>NUCLEOTIDE SEQUENCE [LARGE SCALE GENOMIC DNA]</scope>
    <source>
        <strain evidence="2 3">DSM 25799</strain>
    </source>
</reference>
<proteinExistence type="predicted"/>
<dbReference type="RefSeq" id="WP_183328136.1">
    <property type="nucleotide sequence ID" value="NZ_JACHHK010000003.1"/>
</dbReference>
<name>A0A7W8CZ48_9FIRM</name>
<comment type="caution">
    <text evidence="2">The sequence shown here is derived from an EMBL/GenBank/DDBJ whole genome shotgun (WGS) entry which is preliminary data.</text>
</comment>
<dbReference type="InterPro" id="IPR029062">
    <property type="entry name" value="Class_I_gatase-like"/>
</dbReference>
<dbReference type="GO" id="GO:0005737">
    <property type="term" value="C:cytoplasm"/>
    <property type="evidence" value="ECO:0007669"/>
    <property type="project" value="TreeGrafter"/>
</dbReference>
<dbReference type="PANTHER" id="PTHR48094">
    <property type="entry name" value="PROTEIN/NUCLEIC ACID DEGLYCASE DJ-1-RELATED"/>
    <property type="match status" value="1"/>
</dbReference>
<dbReference type="PANTHER" id="PTHR48094:SF12">
    <property type="entry name" value="PARKINSON DISEASE PROTEIN 7 HOMOLOG"/>
    <property type="match status" value="1"/>
</dbReference>
<evidence type="ECO:0000313" key="3">
    <source>
        <dbReference type="Proteomes" id="UP000539953"/>
    </source>
</evidence>
<organism evidence="2 3">
    <name type="scientific">Catenisphaera adipataccumulans</name>
    <dbReference type="NCBI Taxonomy" id="700500"/>
    <lineage>
        <taxon>Bacteria</taxon>
        <taxon>Bacillati</taxon>
        <taxon>Bacillota</taxon>
        <taxon>Erysipelotrichia</taxon>
        <taxon>Erysipelotrichales</taxon>
        <taxon>Erysipelotrichaceae</taxon>
        <taxon>Catenisphaera</taxon>
    </lineage>
</organism>
<sequence length="183" mass="19861">MKAAVLLDNGFEELEAMGPTALLKRAGVDVDLVSVKDGPVVGRFGIAYQPTLPFSSYDFDQADCLILPGGPQHETLRRNEAVLKLLHRFAEDDQKVLAAICASPTILGQEGLLKGKRYTCFTALNQDFGGTYVDAYAVTDGNLITGRSAAASIEFAWAIMEKLCGKEHCDQVKASVYYKPVVQ</sequence>
<dbReference type="EMBL" id="JACHHK010000003">
    <property type="protein sequence ID" value="MBB5182972.1"/>
    <property type="molecule type" value="Genomic_DNA"/>
</dbReference>
<feature type="domain" description="DJ-1/PfpI" evidence="1">
    <location>
        <begin position="1"/>
        <end position="161"/>
    </location>
</feature>